<dbReference type="Proteomes" id="UP001159363">
    <property type="component" value="Chromosome 9"/>
</dbReference>
<evidence type="ECO:0000313" key="1">
    <source>
        <dbReference type="EMBL" id="KAJ8874451.1"/>
    </source>
</evidence>
<protein>
    <submittedName>
        <fullName evidence="1">Uncharacterized protein</fullName>
    </submittedName>
</protein>
<evidence type="ECO:0000313" key="2">
    <source>
        <dbReference type="Proteomes" id="UP001159363"/>
    </source>
</evidence>
<sequence>MSQCRTGSTPRCEILYIPALTREIGMSQCIAKFEEVYKHLKVLVHYRGGVVVRLLASHLCEPGSILGRVPPGFSHVGIVPDDAAGRWVFSGISRFLRPYIPALLHIHFASPASALKTSLLRAAQISSLTCLPSSVLAVFATPIPEPCRRLLHQHGIGRTESLQVISSNGQIEKESAAEVENLSVASRRGWCGPAGAVTPPTDGRRDVGVTRKCPDGTVLLGAAADGAPSPADTNLRTQTGVRQWARISVMCPRCLHAAIILGSQTCSFVTGKEILILRLQMPLRTTEQLPTARQMLRSSATNVKQQTSAKSHRATYVVITEGCHNESVETSFKQQACCTEADNIETQIWTSTSINVRLYTVPCMLMDIKYTLRCRPTSRGGWCATDLGMREALGSNPGVLRNPLSSSAAILTPMDVERRGRSSDEMCLMTGEAGVSQDNPPANGNVRHVSHIQQSGFYIAETSSVTTPSLRIPLIFKIF</sequence>
<comment type="caution">
    <text evidence="1">The sequence shown here is derived from an EMBL/GenBank/DDBJ whole genome shotgun (WGS) entry which is preliminary data.</text>
</comment>
<accession>A0ABQ9GR04</accession>
<dbReference type="EMBL" id="JARBHB010000010">
    <property type="protein sequence ID" value="KAJ8874451.1"/>
    <property type="molecule type" value="Genomic_DNA"/>
</dbReference>
<organism evidence="1 2">
    <name type="scientific">Dryococelus australis</name>
    <dbReference type="NCBI Taxonomy" id="614101"/>
    <lineage>
        <taxon>Eukaryota</taxon>
        <taxon>Metazoa</taxon>
        <taxon>Ecdysozoa</taxon>
        <taxon>Arthropoda</taxon>
        <taxon>Hexapoda</taxon>
        <taxon>Insecta</taxon>
        <taxon>Pterygota</taxon>
        <taxon>Neoptera</taxon>
        <taxon>Polyneoptera</taxon>
        <taxon>Phasmatodea</taxon>
        <taxon>Verophasmatodea</taxon>
        <taxon>Anareolatae</taxon>
        <taxon>Phasmatidae</taxon>
        <taxon>Eurycanthinae</taxon>
        <taxon>Dryococelus</taxon>
    </lineage>
</organism>
<gene>
    <name evidence="1" type="ORF">PR048_025300</name>
</gene>
<keyword evidence="2" id="KW-1185">Reference proteome</keyword>
<reference evidence="1 2" key="1">
    <citation type="submission" date="2023-02" db="EMBL/GenBank/DDBJ databases">
        <title>LHISI_Scaffold_Assembly.</title>
        <authorList>
            <person name="Stuart O.P."/>
            <person name="Cleave R."/>
            <person name="Magrath M.J.L."/>
            <person name="Mikheyev A.S."/>
        </authorList>
    </citation>
    <scope>NUCLEOTIDE SEQUENCE [LARGE SCALE GENOMIC DNA]</scope>
    <source>
        <strain evidence="1">Daus_M_001</strain>
        <tissue evidence="1">Leg muscle</tissue>
    </source>
</reference>
<name>A0ABQ9GR04_9NEOP</name>
<proteinExistence type="predicted"/>